<reference evidence="2" key="1">
    <citation type="journal article" date="2021" name="Sci. Rep.">
        <title>Diploid genomic architecture of Nitzschia inconspicua, an elite biomass production diatom.</title>
        <authorList>
            <person name="Oliver A."/>
            <person name="Podell S."/>
            <person name="Pinowska A."/>
            <person name="Traller J.C."/>
            <person name="Smith S.R."/>
            <person name="McClure R."/>
            <person name="Beliaev A."/>
            <person name="Bohutskyi P."/>
            <person name="Hill E.A."/>
            <person name="Rabines A."/>
            <person name="Zheng H."/>
            <person name="Allen L.Z."/>
            <person name="Kuo A."/>
            <person name="Grigoriev I.V."/>
            <person name="Allen A.E."/>
            <person name="Hazlebeck D."/>
            <person name="Allen E.E."/>
        </authorList>
    </citation>
    <scope>NUCLEOTIDE SEQUENCE</scope>
    <source>
        <strain evidence="2">Hildebrandi</strain>
    </source>
</reference>
<name>A0A9K3K7M0_9STRA</name>
<feature type="region of interest" description="Disordered" evidence="1">
    <location>
        <begin position="1"/>
        <end position="33"/>
    </location>
</feature>
<dbReference type="EMBL" id="JAGRRH010000062">
    <property type="protein sequence ID" value="KAG7338229.1"/>
    <property type="molecule type" value="Genomic_DNA"/>
</dbReference>
<evidence type="ECO:0000256" key="1">
    <source>
        <dbReference type="SAM" id="MobiDB-lite"/>
    </source>
</evidence>
<dbReference type="Proteomes" id="UP000693970">
    <property type="component" value="Unassembled WGS sequence"/>
</dbReference>
<comment type="caution">
    <text evidence="2">The sequence shown here is derived from an EMBL/GenBank/DDBJ whole genome shotgun (WGS) entry which is preliminary data.</text>
</comment>
<evidence type="ECO:0000313" key="2">
    <source>
        <dbReference type="EMBL" id="KAG7338229.1"/>
    </source>
</evidence>
<reference evidence="2" key="2">
    <citation type="submission" date="2021-04" db="EMBL/GenBank/DDBJ databases">
        <authorList>
            <person name="Podell S."/>
        </authorList>
    </citation>
    <scope>NUCLEOTIDE SEQUENCE</scope>
    <source>
        <strain evidence="2">Hildebrandi</strain>
    </source>
</reference>
<sequence length="156" mass="18136">MELSSDGDEGGDDDESGSHPPPPPTTTTTHHNKLIPPPLLLLLSEEDIDHLLDTLLSSSFMEELRFLRDAQQAFEMAERHIGTVFPTMATMHRTTLARRMLDLGTVPRRNTMRSWLVDYFFDEERMIDEDWRRSFMLWYKRFIVVSDQIHSQTASI</sequence>
<evidence type="ECO:0000313" key="3">
    <source>
        <dbReference type="Proteomes" id="UP000693970"/>
    </source>
</evidence>
<protein>
    <submittedName>
        <fullName evidence="2">Uncharacterized protein</fullName>
    </submittedName>
</protein>
<gene>
    <name evidence="2" type="ORF">IV203_002634</name>
</gene>
<feature type="compositionally biased region" description="Acidic residues" evidence="1">
    <location>
        <begin position="1"/>
        <end position="15"/>
    </location>
</feature>
<accession>A0A9K3K7M0</accession>
<organism evidence="2 3">
    <name type="scientific">Nitzschia inconspicua</name>
    <dbReference type="NCBI Taxonomy" id="303405"/>
    <lineage>
        <taxon>Eukaryota</taxon>
        <taxon>Sar</taxon>
        <taxon>Stramenopiles</taxon>
        <taxon>Ochrophyta</taxon>
        <taxon>Bacillariophyta</taxon>
        <taxon>Bacillariophyceae</taxon>
        <taxon>Bacillariophycidae</taxon>
        <taxon>Bacillariales</taxon>
        <taxon>Bacillariaceae</taxon>
        <taxon>Nitzschia</taxon>
    </lineage>
</organism>
<dbReference type="AlphaFoldDB" id="A0A9K3K7M0"/>
<proteinExistence type="predicted"/>
<keyword evidence="3" id="KW-1185">Reference proteome</keyword>